<protein>
    <recommendedName>
        <fullName evidence="5">Haloacid dehalogenase-like hydrolase domain-containing protein 2</fullName>
    </recommendedName>
</protein>
<sequence length="266" mass="29648">MMHLPAQLKLFIFDIDGTLHVDGQEIAGARALIQTLRDQNYAIRFMTNTTTKSQAMLVEQLENVGIQVEQNEILSASEASRTYLHDEQINLGRKIKIWTVVSENIQADFSEFEQDQQHPDFVVIGDIGNGWNIDLLNQIFNCLNQGAKLIALHKNKFWQTQEGLKVDIGLFVAGLEYVSNQTALIMGKPTVAFFQQVLASADCSAHQAILIGDDIDSDVGGAQRLEIFAALVKTGKYRASYHAESKIQPDLVLESVAELAQYLPEK</sequence>
<comment type="cofactor">
    <cofactor evidence="1">
        <name>Mg(2+)</name>
        <dbReference type="ChEBI" id="CHEBI:18420"/>
    </cofactor>
</comment>
<dbReference type="Proteomes" id="UP000219042">
    <property type="component" value="Unassembled WGS sequence"/>
</dbReference>
<dbReference type="NCBIfam" id="TIGR01458">
    <property type="entry name" value="HAD-SF-IIA-hyp3"/>
    <property type="match status" value="1"/>
</dbReference>
<dbReference type="Pfam" id="PF13344">
    <property type="entry name" value="Hydrolase_6"/>
    <property type="match status" value="1"/>
</dbReference>
<gene>
    <name evidence="6" type="ORF">SAMN05421731_102246</name>
</gene>
<evidence type="ECO:0000256" key="2">
    <source>
        <dbReference type="ARBA" id="ARBA00007958"/>
    </source>
</evidence>
<evidence type="ECO:0000256" key="1">
    <source>
        <dbReference type="ARBA" id="ARBA00001946"/>
    </source>
</evidence>
<evidence type="ECO:0000313" key="6">
    <source>
        <dbReference type="EMBL" id="SNX44087.1"/>
    </source>
</evidence>
<dbReference type="AlphaFoldDB" id="A0A240E5R2"/>
<evidence type="ECO:0000256" key="4">
    <source>
        <dbReference type="ARBA" id="ARBA00022842"/>
    </source>
</evidence>
<keyword evidence="7" id="KW-1185">Reference proteome</keyword>
<proteinExistence type="inferred from homology"/>
<dbReference type="Pfam" id="PF13242">
    <property type="entry name" value="Hydrolase_like"/>
    <property type="match status" value="1"/>
</dbReference>
<dbReference type="PANTHER" id="PTHR19288">
    <property type="entry name" value="4-NITROPHENYLPHOSPHATASE-RELATED"/>
    <property type="match status" value="1"/>
</dbReference>
<evidence type="ECO:0000256" key="3">
    <source>
        <dbReference type="ARBA" id="ARBA00022723"/>
    </source>
</evidence>
<comment type="similarity">
    <text evidence="2">Belongs to the HAD-like hydrolase superfamily.</text>
</comment>
<dbReference type="Gene3D" id="3.40.50.1000">
    <property type="entry name" value="HAD superfamily/HAD-like"/>
    <property type="match status" value="2"/>
</dbReference>
<dbReference type="GO" id="GO:0046872">
    <property type="term" value="F:metal ion binding"/>
    <property type="evidence" value="ECO:0007669"/>
    <property type="project" value="UniProtKB-KW"/>
</dbReference>
<dbReference type="RefSeq" id="WP_213064402.1">
    <property type="nucleotide sequence ID" value="NZ_BAABHT010000010.1"/>
</dbReference>
<dbReference type="NCBIfam" id="TIGR01460">
    <property type="entry name" value="HAD-SF-IIA"/>
    <property type="match status" value="1"/>
</dbReference>
<dbReference type="SUPFAM" id="SSF56784">
    <property type="entry name" value="HAD-like"/>
    <property type="match status" value="1"/>
</dbReference>
<keyword evidence="3" id="KW-0479">Metal-binding</keyword>
<accession>A0A240E5R2</accession>
<keyword evidence="4" id="KW-0460">Magnesium</keyword>
<dbReference type="GO" id="GO:0005737">
    <property type="term" value="C:cytoplasm"/>
    <property type="evidence" value="ECO:0007669"/>
    <property type="project" value="TreeGrafter"/>
</dbReference>
<dbReference type="GO" id="GO:0016791">
    <property type="term" value="F:phosphatase activity"/>
    <property type="evidence" value="ECO:0007669"/>
    <property type="project" value="InterPro"/>
</dbReference>
<evidence type="ECO:0000313" key="7">
    <source>
        <dbReference type="Proteomes" id="UP000219042"/>
    </source>
</evidence>
<organism evidence="6 7">
    <name type="scientific">Acinetobacter puyangensis</name>
    <dbReference type="NCBI Taxonomy" id="1096779"/>
    <lineage>
        <taxon>Bacteria</taxon>
        <taxon>Pseudomonadati</taxon>
        <taxon>Pseudomonadota</taxon>
        <taxon>Gammaproteobacteria</taxon>
        <taxon>Moraxellales</taxon>
        <taxon>Moraxellaceae</taxon>
        <taxon>Acinetobacter</taxon>
    </lineage>
</organism>
<reference evidence="7" key="1">
    <citation type="submission" date="2016-09" db="EMBL/GenBank/DDBJ databases">
        <authorList>
            <person name="Varghese N."/>
            <person name="Submissions S."/>
        </authorList>
    </citation>
    <scope>NUCLEOTIDE SEQUENCE [LARGE SCALE GENOMIC DNA]</scope>
    <source>
        <strain evidence="7">ANC 4466</strain>
    </source>
</reference>
<dbReference type="PANTHER" id="PTHR19288:SF46">
    <property type="entry name" value="HALOACID DEHALOGENASE-LIKE HYDROLASE DOMAIN-CONTAINING PROTEIN 2"/>
    <property type="match status" value="1"/>
</dbReference>
<keyword evidence="6" id="KW-0378">Hydrolase</keyword>
<name>A0A240E5R2_9GAMM</name>
<dbReference type="EMBL" id="OANT01000002">
    <property type="protein sequence ID" value="SNX44087.1"/>
    <property type="molecule type" value="Genomic_DNA"/>
</dbReference>
<dbReference type="InterPro" id="IPR006357">
    <property type="entry name" value="HAD-SF_hydro_IIA"/>
</dbReference>
<dbReference type="InterPro" id="IPR006355">
    <property type="entry name" value="LHPP/HDHD2"/>
</dbReference>
<dbReference type="InterPro" id="IPR023214">
    <property type="entry name" value="HAD_sf"/>
</dbReference>
<evidence type="ECO:0000256" key="5">
    <source>
        <dbReference type="ARBA" id="ARBA00039666"/>
    </source>
</evidence>
<dbReference type="InterPro" id="IPR036412">
    <property type="entry name" value="HAD-like_sf"/>
</dbReference>